<gene>
    <name evidence="10" type="ORF">A7L45_11450</name>
</gene>
<comment type="function">
    <text evidence="1">Part of the ABC transporter complex PstSACB involved in phosphate import.</text>
</comment>
<keyword evidence="7" id="KW-0564">Palmitate</keyword>
<dbReference type="PANTHER" id="PTHR30570:SF1">
    <property type="entry name" value="PHOSPHATE-BINDING PROTEIN PSTS"/>
    <property type="match status" value="1"/>
</dbReference>
<keyword evidence="11" id="KW-1185">Reference proteome</keyword>
<keyword evidence="5" id="KW-0592">Phosphate transport</keyword>
<dbReference type="KEGG" id="ceu:A7L45_11450"/>
<comment type="subunit">
    <text evidence="4">The complex is composed of two ATP-binding proteins (PstB), two transmembrane proteins (PstC and PstA) and a solute-binding protein (PstS).</text>
</comment>
<proteinExistence type="inferred from homology"/>
<dbReference type="InterPro" id="IPR050811">
    <property type="entry name" value="Phosphate_ABC_transporter"/>
</dbReference>
<dbReference type="RefSeq" id="WP_071612933.1">
    <property type="nucleotide sequence ID" value="NZ_CP015756.1"/>
</dbReference>
<dbReference type="SUPFAM" id="SSF53850">
    <property type="entry name" value="Periplasmic binding protein-like II"/>
    <property type="match status" value="1"/>
</dbReference>
<evidence type="ECO:0000256" key="1">
    <source>
        <dbReference type="ARBA" id="ARBA00002841"/>
    </source>
</evidence>
<dbReference type="GO" id="GO:0005886">
    <property type="term" value="C:plasma membrane"/>
    <property type="evidence" value="ECO:0007669"/>
    <property type="project" value="UniProtKB-SubCell"/>
</dbReference>
<dbReference type="GO" id="GO:0006817">
    <property type="term" value="P:phosphate ion transport"/>
    <property type="evidence" value="ECO:0007669"/>
    <property type="project" value="UniProtKB-KW"/>
</dbReference>
<dbReference type="Pfam" id="PF12849">
    <property type="entry name" value="PBP_like_2"/>
    <property type="match status" value="1"/>
</dbReference>
<organism evidence="10 11">
    <name type="scientific">Clostridium estertheticum subsp. estertheticum</name>
    <dbReference type="NCBI Taxonomy" id="1552"/>
    <lineage>
        <taxon>Bacteria</taxon>
        <taxon>Bacillati</taxon>
        <taxon>Bacillota</taxon>
        <taxon>Clostridia</taxon>
        <taxon>Eubacteriales</taxon>
        <taxon>Clostridiaceae</taxon>
        <taxon>Clostridium</taxon>
    </lineage>
</organism>
<dbReference type="Proteomes" id="UP000182569">
    <property type="component" value="Chromosome"/>
</dbReference>
<accession>A0A1J0GH55</accession>
<dbReference type="PROSITE" id="PS51257">
    <property type="entry name" value="PROKAR_LIPOPROTEIN"/>
    <property type="match status" value="1"/>
</dbReference>
<evidence type="ECO:0000256" key="3">
    <source>
        <dbReference type="ARBA" id="ARBA00008725"/>
    </source>
</evidence>
<dbReference type="AlphaFoldDB" id="A0A1J0GH55"/>
<protein>
    <recommendedName>
        <fullName evidence="9">PBP domain-containing protein</fullName>
    </recommendedName>
</protein>
<evidence type="ECO:0000256" key="7">
    <source>
        <dbReference type="ARBA" id="ARBA00023139"/>
    </source>
</evidence>
<evidence type="ECO:0000256" key="4">
    <source>
        <dbReference type="ARBA" id="ARBA00011529"/>
    </source>
</evidence>
<dbReference type="OrthoDB" id="1912773at2"/>
<keyword evidence="8" id="KW-0449">Lipoprotein</keyword>
<evidence type="ECO:0000256" key="8">
    <source>
        <dbReference type="ARBA" id="ARBA00023288"/>
    </source>
</evidence>
<evidence type="ECO:0000256" key="2">
    <source>
        <dbReference type="ARBA" id="ARBA00004193"/>
    </source>
</evidence>
<evidence type="ECO:0000259" key="9">
    <source>
        <dbReference type="Pfam" id="PF12849"/>
    </source>
</evidence>
<dbReference type="EMBL" id="CP015756">
    <property type="protein sequence ID" value="APC40643.1"/>
    <property type="molecule type" value="Genomic_DNA"/>
</dbReference>
<reference evidence="11" key="1">
    <citation type="journal article" date="2016" name="Front. Microbiol.">
        <title>Complete Genome Sequence of Clostridium estertheticum DSM 8809, a Microbe Identified in Spoiled Vacuum Packed Beef.</title>
        <authorList>
            <person name="Yu Z."/>
            <person name="Gunn L."/>
            <person name="Brennan E."/>
            <person name="Reid R."/>
            <person name="Wall P.G."/>
            <person name="Gaora O.P."/>
            <person name="Hurley D."/>
            <person name="Bolton D."/>
            <person name="Fanning S."/>
        </authorList>
    </citation>
    <scope>NUCLEOTIDE SEQUENCE [LARGE SCALE GENOMIC DNA]</scope>
    <source>
        <strain evidence="11">DSM 8809</strain>
    </source>
</reference>
<dbReference type="Gene3D" id="3.40.190.10">
    <property type="entry name" value="Periplasmic binding protein-like II"/>
    <property type="match status" value="2"/>
</dbReference>
<dbReference type="InterPro" id="IPR024370">
    <property type="entry name" value="PBP_domain"/>
</dbReference>
<evidence type="ECO:0000313" key="10">
    <source>
        <dbReference type="EMBL" id="APC40643.1"/>
    </source>
</evidence>
<evidence type="ECO:0000313" key="11">
    <source>
        <dbReference type="Proteomes" id="UP000182569"/>
    </source>
</evidence>
<keyword evidence="6" id="KW-0732">Signal</keyword>
<dbReference type="PANTHER" id="PTHR30570">
    <property type="entry name" value="PERIPLASMIC PHOSPHATE BINDING COMPONENT OF PHOSPHATE ABC TRANSPORTER"/>
    <property type="match status" value="1"/>
</dbReference>
<sequence length="274" mass="31464">MKNKKFKFFFMFCCISLIMVSIGCKKDVGNKTNGSKNINIICEDTVFPMVSDLVHDYNSNNETTITVKSEDRESAFNKLYNSEADVLIGYIQPISDKIKAEMLAYDGIGIIVNPSNNVNGISIQELKKIYIGKIANWVGLNGQSNPIIPVAFKDKFNSMQQEFNLKIKDTPIKEEMGKSTQYVSSMEEMKTFIAQNKNSIGFLPGQWYNKESKFLKLSGVEITISNLKNNLYFLRFPIKMYYSDKKEESLKDLFQYFKSEDGKKIIRKYCIEAF</sequence>
<evidence type="ECO:0000256" key="6">
    <source>
        <dbReference type="ARBA" id="ARBA00022729"/>
    </source>
</evidence>
<name>A0A1J0GH55_9CLOT</name>
<dbReference type="STRING" id="1552.A7L45_11450"/>
<comment type="subcellular location">
    <subcellularLocation>
        <location evidence="2">Cell membrane</location>
        <topology evidence="2">Lipid-anchor</topology>
    </subcellularLocation>
</comment>
<feature type="domain" description="PBP" evidence="9">
    <location>
        <begin position="33"/>
        <end position="259"/>
    </location>
</feature>
<evidence type="ECO:0000256" key="5">
    <source>
        <dbReference type="ARBA" id="ARBA00022592"/>
    </source>
</evidence>
<keyword evidence="5" id="KW-0813">Transport</keyword>
<comment type="similarity">
    <text evidence="3">Belongs to the PstS family.</text>
</comment>